<keyword evidence="2" id="KW-1133">Transmembrane helix</keyword>
<name>A0A6V7Q7W9_ANACO</name>
<organism evidence="3">
    <name type="scientific">Ananas comosus var. bracteatus</name>
    <name type="common">red pineapple</name>
    <dbReference type="NCBI Taxonomy" id="296719"/>
    <lineage>
        <taxon>Eukaryota</taxon>
        <taxon>Viridiplantae</taxon>
        <taxon>Streptophyta</taxon>
        <taxon>Embryophyta</taxon>
        <taxon>Tracheophyta</taxon>
        <taxon>Spermatophyta</taxon>
        <taxon>Magnoliopsida</taxon>
        <taxon>Liliopsida</taxon>
        <taxon>Poales</taxon>
        <taxon>Bromeliaceae</taxon>
        <taxon>Bromelioideae</taxon>
        <taxon>Ananas</taxon>
    </lineage>
</organism>
<accession>A0A6V7Q7W9</accession>
<feature type="transmembrane region" description="Helical" evidence="2">
    <location>
        <begin position="28"/>
        <end position="46"/>
    </location>
</feature>
<dbReference type="PANTHER" id="PTHR35733:SF1">
    <property type="entry name" value="OS02G0307800 PROTEIN"/>
    <property type="match status" value="1"/>
</dbReference>
<reference evidence="3" key="1">
    <citation type="submission" date="2020-07" db="EMBL/GenBank/DDBJ databases">
        <authorList>
            <person name="Lin J."/>
        </authorList>
    </citation>
    <scope>NUCLEOTIDE SEQUENCE</scope>
</reference>
<sequence>MKEEALDSLKAMGATSIDAGPPPSPAQAFLGGIAAGVIALILYKFTTTIEAALNRQAISDNFSVRDSSLSLTIVNGLCYLATFVFGINSIGLTLYSLQLAIGSIMDGGSGKSPSSKEEGEQLNTKASDESSSENVESASNDLQQTSDKSKN</sequence>
<dbReference type="Pfam" id="PF11282">
    <property type="entry name" value="DUF3082"/>
    <property type="match status" value="1"/>
</dbReference>
<feature type="transmembrane region" description="Helical" evidence="2">
    <location>
        <begin position="67"/>
        <end position="87"/>
    </location>
</feature>
<feature type="compositionally biased region" description="Polar residues" evidence="1">
    <location>
        <begin position="142"/>
        <end position="151"/>
    </location>
</feature>
<evidence type="ECO:0000256" key="1">
    <source>
        <dbReference type="SAM" id="MobiDB-lite"/>
    </source>
</evidence>
<dbReference type="AlphaFoldDB" id="A0A6V7Q7W9"/>
<dbReference type="PANTHER" id="PTHR35733">
    <property type="entry name" value="OS02G0307800 PROTEIN"/>
    <property type="match status" value="1"/>
</dbReference>
<gene>
    <name evidence="3" type="ORF">CB5_LOCUS22434</name>
</gene>
<dbReference type="InterPro" id="IPR021434">
    <property type="entry name" value="DUF3082"/>
</dbReference>
<dbReference type="GO" id="GO:0009535">
    <property type="term" value="C:chloroplast thylakoid membrane"/>
    <property type="evidence" value="ECO:0007669"/>
    <property type="project" value="TreeGrafter"/>
</dbReference>
<keyword evidence="2" id="KW-0472">Membrane</keyword>
<evidence type="ECO:0000313" key="3">
    <source>
        <dbReference type="EMBL" id="CAD1839223.1"/>
    </source>
</evidence>
<protein>
    <submittedName>
        <fullName evidence="3">Uncharacterized protein</fullName>
    </submittedName>
</protein>
<feature type="compositionally biased region" description="Low complexity" evidence="1">
    <location>
        <begin position="132"/>
        <end position="141"/>
    </location>
</feature>
<dbReference type="EMBL" id="LR862133">
    <property type="protein sequence ID" value="CAD1839223.1"/>
    <property type="molecule type" value="Genomic_DNA"/>
</dbReference>
<proteinExistence type="predicted"/>
<keyword evidence="2" id="KW-0812">Transmembrane</keyword>
<evidence type="ECO:0000256" key="2">
    <source>
        <dbReference type="SAM" id="Phobius"/>
    </source>
</evidence>
<feature type="region of interest" description="Disordered" evidence="1">
    <location>
        <begin position="106"/>
        <end position="151"/>
    </location>
</feature>